<dbReference type="OrthoDB" id="9810140at2"/>
<dbReference type="SUPFAM" id="SSF46955">
    <property type="entry name" value="Putative DNA-binding domain"/>
    <property type="match status" value="1"/>
</dbReference>
<dbReference type="AlphaFoldDB" id="A0A1M6G3E8"/>
<gene>
    <name evidence="3" type="ORF">SAMN02745165_01392</name>
</gene>
<dbReference type="CDD" id="cd02065">
    <property type="entry name" value="B12-binding_like"/>
    <property type="match status" value="1"/>
</dbReference>
<sequence length="294" mass="32735">MTIQQLSQEIGIGIDTLRIWERRYGFPVPDRDARGHRSYSLQQVEELRVVKTLQSLGQRPGKIFSLTPAQRRELLSELSAQGFPQDRGLQKLVYQMRPGEIGSEMSRQLDALDLVNFIHQYAVPLLQLLDHGWNSGQLSIAREHLISDQLEALLRTRLSGSSTGSDPSILFLTLSGERHKLGLLLAAVLFEQAGLPAIWLSEELPLSEVPALAQELEVVAVALSFSGHYSARQAKQNLSSLRKSLDPAIKIIAGGHAVRQFTSLPNLLICNDLKQVDLLAKRYFQPSSGRKDKS</sequence>
<dbReference type="PANTHER" id="PTHR30204:SF97">
    <property type="entry name" value="MERR FAMILY REGULATORY PROTEIN"/>
    <property type="match status" value="1"/>
</dbReference>
<dbReference type="InterPro" id="IPR047057">
    <property type="entry name" value="MerR_fam"/>
</dbReference>
<reference evidence="3 4" key="1">
    <citation type="submission" date="2016-11" db="EMBL/GenBank/DDBJ databases">
        <authorList>
            <person name="Jaros S."/>
            <person name="Januszkiewicz K."/>
            <person name="Wedrychowicz H."/>
        </authorList>
    </citation>
    <scope>NUCLEOTIDE SEQUENCE [LARGE SCALE GENOMIC DNA]</scope>
    <source>
        <strain evidence="3 4">DSM 5091</strain>
    </source>
</reference>
<keyword evidence="1 3" id="KW-0238">DNA-binding</keyword>
<dbReference type="RefSeq" id="WP_072907184.1">
    <property type="nucleotide sequence ID" value="NZ_FQZT01000004.1"/>
</dbReference>
<dbReference type="Pfam" id="PF13411">
    <property type="entry name" value="MerR_1"/>
    <property type="match status" value="1"/>
</dbReference>
<dbReference type="SMART" id="SM00422">
    <property type="entry name" value="HTH_MERR"/>
    <property type="match status" value="1"/>
</dbReference>
<dbReference type="EMBL" id="FQZT01000004">
    <property type="protein sequence ID" value="SHJ04525.1"/>
    <property type="molecule type" value="Genomic_DNA"/>
</dbReference>
<dbReference type="STRING" id="1122189.SAMN02745165_01392"/>
<dbReference type="SUPFAM" id="SSF52242">
    <property type="entry name" value="Cobalamin (vitamin B12)-binding domain"/>
    <property type="match status" value="1"/>
</dbReference>
<dbReference type="Gene3D" id="3.40.50.280">
    <property type="entry name" value="Cobalamin-binding domain"/>
    <property type="match status" value="1"/>
</dbReference>
<dbReference type="GO" id="GO:0046872">
    <property type="term" value="F:metal ion binding"/>
    <property type="evidence" value="ECO:0007669"/>
    <property type="project" value="InterPro"/>
</dbReference>
<proteinExistence type="predicted"/>
<dbReference type="Gene3D" id="1.10.1660.10">
    <property type="match status" value="1"/>
</dbReference>
<dbReference type="CDD" id="cd01104">
    <property type="entry name" value="HTH_MlrA-CarA"/>
    <property type="match status" value="1"/>
</dbReference>
<dbReference type="InterPro" id="IPR036724">
    <property type="entry name" value="Cobalamin-bd_sf"/>
</dbReference>
<dbReference type="Proteomes" id="UP000184171">
    <property type="component" value="Unassembled WGS sequence"/>
</dbReference>
<evidence type="ECO:0000313" key="4">
    <source>
        <dbReference type="Proteomes" id="UP000184171"/>
    </source>
</evidence>
<dbReference type="Gene3D" id="1.10.1240.10">
    <property type="entry name" value="Methionine synthase domain"/>
    <property type="match status" value="1"/>
</dbReference>
<organism evidence="3 4">
    <name type="scientific">Malonomonas rubra DSM 5091</name>
    <dbReference type="NCBI Taxonomy" id="1122189"/>
    <lineage>
        <taxon>Bacteria</taxon>
        <taxon>Pseudomonadati</taxon>
        <taxon>Thermodesulfobacteriota</taxon>
        <taxon>Desulfuromonadia</taxon>
        <taxon>Desulfuromonadales</taxon>
        <taxon>Geopsychrobacteraceae</taxon>
        <taxon>Malonomonas</taxon>
    </lineage>
</organism>
<dbReference type="GO" id="GO:0003677">
    <property type="term" value="F:DNA binding"/>
    <property type="evidence" value="ECO:0007669"/>
    <property type="project" value="UniProtKB-KW"/>
</dbReference>
<dbReference type="PANTHER" id="PTHR30204">
    <property type="entry name" value="REDOX-CYCLING DRUG-SENSING TRANSCRIPTIONAL ACTIVATOR SOXR"/>
    <property type="match status" value="1"/>
</dbReference>
<evidence type="ECO:0000259" key="2">
    <source>
        <dbReference type="PROSITE" id="PS50937"/>
    </source>
</evidence>
<evidence type="ECO:0000256" key="1">
    <source>
        <dbReference type="ARBA" id="ARBA00023125"/>
    </source>
</evidence>
<protein>
    <submittedName>
        <fullName evidence="3">DNA-binding transcriptional regulator, MerR family</fullName>
    </submittedName>
</protein>
<dbReference type="GO" id="GO:0031419">
    <property type="term" value="F:cobalamin binding"/>
    <property type="evidence" value="ECO:0007669"/>
    <property type="project" value="InterPro"/>
</dbReference>
<evidence type="ECO:0000313" key="3">
    <source>
        <dbReference type="EMBL" id="SHJ04525.1"/>
    </source>
</evidence>
<dbReference type="InterPro" id="IPR009061">
    <property type="entry name" value="DNA-bd_dom_put_sf"/>
</dbReference>
<dbReference type="InterPro" id="IPR000551">
    <property type="entry name" value="MerR-type_HTH_dom"/>
</dbReference>
<dbReference type="GO" id="GO:0003700">
    <property type="term" value="F:DNA-binding transcription factor activity"/>
    <property type="evidence" value="ECO:0007669"/>
    <property type="project" value="InterPro"/>
</dbReference>
<accession>A0A1M6G3E8</accession>
<feature type="domain" description="HTH merR-type" evidence="2">
    <location>
        <begin position="1"/>
        <end position="57"/>
    </location>
</feature>
<keyword evidence="4" id="KW-1185">Reference proteome</keyword>
<name>A0A1M6G3E8_MALRU</name>
<dbReference type="InterPro" id="IPR036594">
    <property type="entry name" value="Meth_synthase_dom"/>
</dbReference>
<dbReference type="PROSITE" id="PS50937">
    <property type="entry name" value="HTH_MERR_2"/>
    <property type="match status" value="1"/>
</dbReference>